<keyword evidence="5" id="KW-0547">Nucleotide-binding</keyword>
<evidence type="ECO:0000256" key="6">
    <source>
        <dbReference type="ARBA" id="ARBA00022763"/>
    </source>
</evidence>
<dbReference type="PANTHER" id="PTHR43152:SF3">
    <property type="entry name" value="UVRABC SYSTEM PROTEIN A"/>
    <property type="match status" value="1"/>
</dbReference>
<dbReference type="Gene3D" id="3.40.50.300">
    <property type="entry name" value="P-loop containing nucleotide triphosphate hydrolases"/>
    <property type="match status" value="3"/>
</dbReference>
<dbReference type="SMART" id="SM00382">
    <property type="entry name" value="AAA"/>
    <property type="match status" value="2"/>
</dbReference>
<proteinExistence type="inferred from homology"/>
<name>A0ABN1QJK3_9ACTN</name>
<evidence type="ECO:0000256" key="3">
    <source>
        <dbReference type="ARBA" id="ARBA00022723"/>
    </source>
</evidence>
<keyword evidence="13" id="KW-0234">DNA repair</keyword>
<protein>
    <recommendedName>
        <fullName evidence="15">UvrABC system protein A</fullName>
    </recommendedName>
    <alternativeName>
        <fullName evidence="16">Excinuclease ABC subunit A</fullName>
    </alternativeName>
</protein>
<dbReference type="CDD" id="cd03270">
    <property type="entry name" value="ABC_UvrA_I"/>
    <property type="match status" value="1"/>
</dbReference>
<comment type="subcellular location">
    <subcellularLocation>
        <location evidence="1">Cytoplasm</location>
    </subcellularLocation>
</comment>
<sequence>MIKIRNARTHNLKGIDLDIPRNTLTVVVGVSGSGKSSLVFDTVAAEAAFQWNETYPPFLRNRLPRHSRPEADSIEGLSPVVIIDQRRLGGNARSTVGTTTDTWTYLRLLFSRIGTPHIGESNRFSFNDPRGMCPACDGIGRVLTSDVDRMLDLDRSLKEGAILLPGFGDGQYWYRQYADIGSFDPATPLREWSKEQRQALLYGGEAAAKLGTRPPKDYEGVVERFERIYLRTSDALSDRKQAVLERFTRAKTCPECDGARLNEQARSVRVGGETITRMSRMEIRDLAALIATIDDVRVAPVVESLHTRLTALDDIGLGYLSLDRGTTTLSGGESQRIKTIRHLGSSLIEVLYVFDEPTVGLHPRDVGDMTALLKRLRDKGNTVLVVEHDPDVMREADAIIEIGPGAGEHGGELVFHGPFTELLTADTPTGRALTRATADGPRRRRARGRLLIEHARRNNLKDITVGIPLGVLTVVTGVAGSGKSSLMAELLDQHPATSIDQRAIAANGRSTLLTYSGIGPRLRSIYARATNAPAALFSSNSTGACPECNGTGSIRTDLAFMDDHTVVCEACQGRRYSPEALAHRVRGRTIADTEDLTVTEAVGAFDDPQITAALAGIIDVGLGYLRLGQTLPTLSGGENQRLKIATALRNGANADLYVLDEPTTGLHLSDVDTLVENLQRLVDAGNTVIVVEHHLDVIRRADWLVEIGPEAGQDGGHLVFEGAPRP</sequence>
<gene>
    <name evidence="18" type="ORF">GCM10009550_15700</name>
</gene>
<keyword evidence="11" id="KW-0267">Excision nuclease</keyword>
<dbReference type="SUPFAM" id="SSF52540">
    <property type="entry name" value="P-loop containing nucleoside triphosphate hydrolases"/>
    <property type="match status" value="2"/>
</dbReference>
<evidence type="ECO:0000256" key="7">
    <source>
        <dbReference type="ARBA" id="ARBA00022769"/>
    </source>
</evidence>
<dbReference type="RefSeq" id="WP_344238290.1">
    <property type="nucleotide sequence ID" value="NZ_BAAAHH010000004.1"/>
</dbReference>
<keyword evidence="2" id="KW-0963">Cytoplasm</keyword>
<keyword evidence="6" id="KW-0227">DNA damage</keyword>
<keyword evidence="10" id="KW-0067">ATP-binding</keyword>
<evidence type="ECO:0000256" key="2">
    <source>
        <dbReference type="ARBA" id="ARBA00022490"/>
    </source>
</evidence>
<keyword evidence="4" id="KW-0677">Repeat</keyword>
<evidence type="ECO:0000256" key="15">
    <source>
        <dbReference type="ARBA" id="ARBA00039316"/>
    </source>
</evidence>
<dbReference type="Pfam" id="PF17755">
    <property type="entry name" value="UvrA_DNA-bind"/>
    <property type="match status" value="1"/>
</dbReference>
<evidence type="ECO:0000256" key="10">
    <source>
        <dbReference type="ARBA" id="ARBA00022840"/>
    </source>
</evidence>
<evidence type="ECO:0000256" key="11">
    <source>
        <dbReference type="ARBA" id="ARBA00022881"/>
    </source>
</evidence>
<organism evidence="18 19">
    <name type="scientific">Actinocorallia libanotica</name>
    <dbReference type="NCBI Taxonomy" id="46162"/>
    <lineage>
        <taxon>Bacteria</taxon>
        <taxon>Bacillati</taxon>
        <taxon>Actinomycetota</taxon>
        <taxon>Actinomycetes</taxon>
        <taxon>Streptosporangiales</taxon>
        <taxon>Thermomonosporaceae</taxon>
        <taxon>Actinocorallia</taxon>
    </lineage>
</organism>
<accession>A0ABN1QJK3</accession>
<comment type="caution">
    <text evidence="18">The sequence shown here is derived from an EMBL/GenBank/DDBJ whole genome shotgun (WGS) entry which is preliminary data.</text>
</comment>
<feature type="domain" description="AAA+ ATPase" evidence="17">
    <location>
        <begin position="21"/>
        <end position="406"/>
    </location>
</feature>
<keyword evidence="7" id="KW-0228">DNA excision</keyword>
<dbReference type="InterPro" id="IPR003593">
    <property type="entry name" value="AAA+_ATPase"/>
</dbReference>
<comment type="similarity">
    <text evidence="14">Belongs to the ABC transporter superfamily. UvrA family.</text>
</comment>
<evidence type="ECO:0000313" key="18">
    <source>
        <dbReference type="EMBL" id="GAA0943602.1"/>
    </source>
</evidence>
<evidence type="ECO:0000256" key="9">
    <source>
        <dbReference type="ARBA" id="ARBA00022833"/>
    </source>
</evidence>
<evidence type="ECO:0000256" key="16">
    <source>
        <dbReference type="ARBA" id="ARBA00042156"/>
    </source>
</evidence>
<evidence type="ECO:0000256" key="4">
    <source>
        <dbReference type="ARBA" id="ARBA00022737"/>
    </source>
</evidence>
<evidence type="ECO:0000256" key="12">
    <source>
        <dbReference type="ARBA" id="ARBA00023125"/>
    </source>
</evidence>
<dbReference type="EMBL" id="BAAAHH010000004">
    <property type="protein sequence ID" value="GAA0943602.1"/>
    <property type="molecule type" value="Genomic_DNA"/>
</dbReference>
<reference evidence="18 19" key="1">
    <citation type="journal article" date="2019" name="Int. J. Syst. Evol. Microbiol.">
        <title>The Global Catalogue of Microorganisms (GCM) 10K type strain sequencing project: providing services to taxonomists for standard genome sequencing and annotation.</title>
        <authorList>
            <consortium name="The Broad Institute Genomics Platform"/>
            <consortium name="The Broad Institute Genome Sequencing Center for Infectious Disease"/>
            <person name="Wu L."/>
            <person name="Ma J."/>
        </authorList>
    </citation>
    <scope>NUCLEOTIDE SEQUENCE [LARGE SCALE GENOMIC DNA]</scope>
    <source>
        <strain evidence="18 19">JCM 10696</strain>
    </source>
</reference>
<feature type="domain" description="AAA+ ATPase" evidence="17">
    <location>
        <begin position="469"/>
        <end position="709"/>
    </location>
</feature>
<evidence type="ECO:0000256" key="8">
    <source>
        <dbReference type="ARBA" id="ARBA00022771"/>
    </source>
</evidence>
<dbReference type="InterPro" id="IPR041552">
    <property type="entry name" value="UvrA_DNA-bd"/>
</dbReference>
<evidence type="ECO:0000256" key="13">
    <source>
        <dbReference type="ARBA" id="ARBA00023204"/>
    </source>
</evidence>
<dbReference type="Gene3D" id="1.20.1580.10">
    <property type="entry name" value="ABC transporter ATPase like domain"/>
    <property type="match status" value="2"/>
</dbReference>
<evidence type="ECO:0000313" key="19">
    <source>
        <dbReference type="Proteomes" id="UP001500665"/>
    </source>
</evidence>
<dbReference type="PANTHER" id="PTHR43152">
    <property type="entry name" value="UVRABC SYSTEM PROTEIN A"/>
    <property type="match status" value="1"/>
</dbReference>
<keyword evidence="9" id="KW-0862">Zinc</keyword>
<keyword evidence="12" id="KW-0238">DNA-binding</keyword>
<keyword evidence="3" id="KW-0479">Metal-binding</keyword>
<keyword evidence="19" id="KW-1185">Reference proteome</keyword>
<keyword evidence="8" id="KW-0863">Zinc-finger</keyword>
<dbReference type="Gene3D" id="1.10.8.280">
    <property type="entry name" value="ABC transporter ATPase domain-like"/>
    <property type="match status" value="1"/>
</dbReference>
<evidence type="ECO:0000259" key="17">
    <source>
        <dbReference type="SMART" id="SM00382"/>
    </source>
</evidence>
<evidence type="ECO:0000256" key="14">
    <source>
        <dbReference type="ARBA" id="ARBA00038000"/>
    </source>
</evidence>
<evidence type="ECO:0000256" key="5">
    <source>
        <dbReference type="ARBA" id="ARBA00022741"/>
    </source>
</evidence>
<dbReference type="Proteomes" id="UP001500665">
    <property type="component" value="Unassembled WGS sequence"/>
</dbReference>
<dbReference type="InterPro" id="IPR027417">
    <property type="entry name" value="P-loop_NTPase"/>
</dbReference>
<evidence type="ECO:0000256" key="1">
    <source>
        <dbReference type="ARBA" id="ARBA00004496"/>
    </source>
</evidence>